<keyword evidence="2" id="KW-1003">Cell membrane</keyword>
<proteinExistence type="inferred from homology"/>
<comment type="similarity">
    <text evidence="1">Belongs to the EcnA/EcnB lipoprotein family.</text>
</comment>
<dbReference type="GO" id="GO:0016020">
    <property type="term" value="C:membrane"/>
    <property type="evidence" value="ECO:0007669"/>
    <property type="project" value="InterPro"/>
</dbReference>
<dbReference type="RefSeq" id="WP_092679865.1">
    <property type="nucleotide sequence ID" value="NZ_FNMZ01000001.1"/>
</dbReference>
<evidence type="ECO:0000256" key="4">
    <source>
        <dbReference type="ARBA" id="ARBA00023136"/>
    </source>
</evidence>
<dbReference type="GO" id="GO:0009636">
    <property type="term" value="P:response to toxic substance"/>
    <property type="evidence" value="ECO:0007669"/>
    <property type="project" value="InterPro"/>
</dbReference>
<dbReference type="AlphaFoldDB" id="A0A1H2T2U4"/>
<evidence type="ECO:0000313" key="9">
    <source>
        <dbReference type="EMBL" id="SDW38181.1"/>
    </source>
</evidence>
<evidence type="ECO:0000256" key="1">
    <source>
        <dbReference type="ARBA" id="ARBA00010296"/>
    </source>
</evidence>
<feature type="compositionally biased region" description="Basic and acidic residues" evidence="7">
    <location>
        <begin position="48"/>
        <end position="57"/>
    </location>
</feature>
<keyword evidence="5" id="KW-0564">Palmitate</keyword>
<organism evidence="9 10">
    <name type="scientific">Albimonas donghaensis</name>
    <dbReference type="NCBI Taxonomy" id="356660"/>
    <lineage>
        <taxon>Bacteria</taxon>
        <taxon>Pseudomonadati</taxon>
        <taxon>Pseudomonadota</taxon>
        <taxon>Alphaproteobacteria</taxon>
        <taxon>Rhodobacterales</taxon>
        <taxon>Paracoccaceae</taxon>
        <taxon>Albimonas</taxon>
    </lineage>
</organism>
<dbReference type="EMBL" id="FNMZ01000001">
    <property type="protein sequence ID" value="SDW38181.1"/>
    <property type="molecule type" value="Genomic_DNA"/>
</dbReference>
<dbReference type="OrthoDB" id="9181810at2"/>
<reference evidence="9 10" key="1">
    <citation type="submission" date="2016-10" db="EMBL/GenBank/DDBJ databases">
        <authorList>
            <person name="de Groot N.N."/>
        </authorList>
    </citation>
    <scope>NUCLEOTIDE SEQUENCE [LARGE SCALE GENOMIC DNA]</scope>
    <source>
        <strain evidence="9 10">DSM 17890</strain>
    </source>
</reference>
<protein>
    <submittedName>
        <fullName evidence="9">Predicted small secreted protein</fullName>
    </submittedName>
</protein>
<keyword evidence="3 8" id="KW-0732">Signal</keyword>
<gene>
    <name evidence="9" type="ORF">SAMN05444336_101869</name>
</gene>
<dbReference type="InterPro" id="IPR012556">
    <property type="entry name" value="Entericidin"/>
</dbReference>
<keyword evidence="6" id="KW-0449">Lipoprotein</keyword>
<evidence type="ECO:0000256" key="3">
    <source>
        <dbReference type="ARBA" id="ARBA00022729"/>
    </source>
</evidence>
<name>A0A1H2T2U4_9RHOB</name>
<evidence type="ECO:0000256" key="2">
    <source>
        <dbReference type="ARBA" id="ARBA00022475"/>
    </source>
</evidence>
<feature type="chain" id="PRO_5011598424" evidence="8">
    <location>
        <begin position="27"/>
        <end position="57"/>
    </location>
</feature>
<dbReference type="Proteomes" id="UP000199118">
    <property type="component" value="Unassembled WGS sequence"/>
</dbReference>
<sequence>MTPTRPILSPARIAAAVLSLGLLSLAACNTVEGIGEDISSGGKAVSETADKTQKKLP</sequence>
<accession>A0A1H2T2U4</accession>
<keyword evidence="4" id="KW-0472">Membrane</keyword>
<dbReference type="Pfam" id="PF08085">
    <property type="entry name" value="Entericidin"/>
    <property type="match status" value="1"/>
</dbReference>
<evidence type="ECO:0000256" key="5">
    <source>
        <dbReference type="ARBA" id="ARBA00023139"/>
    </source>
</evidence>
<evidence type="ECO:0000313" key="10">
    <source>
        <dbReference type="Proteomes" id="UP000199118"/>
    </source>
</evidence>
<evidence type="ECO:0000256" key="6">
    <source>
        <dbReference type="ARBA" id="ARBA00023288"/>
    </source>
</evidence>
<evidence type="ECO:0000256" key="7">
    <source>
        <dbReference type="SAM" id="MobiDB-lite"/>
    </source>
</evidence>
<dbReference type="PROSITE" id="PS51257">
    <property type="entry name" value="PROKAR_LIPOPROTEIN"/>
    <property type="match status" value="1"/>
</dbReference>
<evidence type="ECO:0000256" key="8">
    <source>
        <dbReference type="SAM" id="SignalP"/>
    </source>
</evidence>
<feature type="region of interest" description="Disordered" evidence="7">
    <location>
        <begin position="35"/>
        <end position="57"/>
    </location>
</feature>
<keyword evidence="10" id="KW-1185">Reference proteome</keyword>
<feature type="signal peptide" evidence="8">
    <location>
        <begin position="1"/>
        <end position="26"/>
    </location>
</feature>